<feature type="compositionally biased region" description="Basic and acidic residues" evidence="1">
    <location>
        <begin position="88"/>
        <end position="102"/>
    </location>
</feature>
<feature type="chain" id="PRO_5003122031" evidence="3">
    <location>
        <begin position="24"/>
        <end position="145"/>
    </location>
</feature>
<keyword evidence="3" id="KW-0732">Signal</keyword>
<gene>
    <name evidence="4" type="ORF">SELMODRAFT_442030</name>
</gene>
<keyword evidence="2" id="KW-1133">Transmembrane helix</keyword>
<dbReference type="AlphaFoldDB" id="D8RQS3"/>
<dbReference type="Gramene" id="EFJ25505">
    <property type="protein sequence ID" value="EFJ25505"/>
    <property type="gene ID" value="SELMODRAFT_442030"/>
</dbReference>
<evidence type="ECO:0000313" key="5">
    <source>
        <dbReference type="Proteomes" id="UP000001514"/>
    </source>
</evidence>
<dbReference type="EMBL" id="GL377586">
    <property type="protein sequence ID" value="EFJ25505.1"/>
    <property type="molecule type" value="Genomic_DNA"/>
</dbReference>
<proteinExistence type="predicted"/>
<keyword evidence="2" id="KW-0812">Transmembrane</keyword>
<evidence type="ECO:0000256" key="1">
    <source>
        <dbReference type="SAM" id="MobiDB-lite"/>
    </source>
</evidence>
<dbReference type="Proteomes" id="UP000001514">
    <property type="component" value="Unassembled WGS sequence"/>
</dbReference>
<reference evidence="4 5" key="1">
    <citation type="journal article" date="2011" name="Science">
        <title>The Selaginella genome identifies genetic changes associated with the evolution of vascular plants.</title>
        <authorList>
            <person name="Banks J.A."/>
            <person name="Nishiyama T."/>
            <person name="Hasebe M."/>
            <person name="Bowman J.L."/>
            <person name="Gribskov M."/>
            <person name="dePamphilis C."/>
            <person name="Albert V.A."/>
            <person name="Aono N."/>
            <person name="Aoyama T."/>
            <person name="Ambrose B.A."/>
            <person name="Ashton N.W."/>
            <person name="Axtell M.J."/>
            <person name="Barker E."/>
            <person name="Barker M.S."/>
            <person name="Bennetzen J.L."/>
            <person name="Bonawitz N.D."/>
            <person name="Chapple C."/>
            <person name="Cheng C."/>
            <person name="Correa L.G."/>
            <person name="Dacre M."/>
            <person name="DeBarry J."/>
            <person name="Dreyer I."/>
            <person name="Elias M."/>
            <person name="Engstrom E.M."/>
            <person name="Estelle M."/>
            <person name="Feng L."/>
            <person name="Finet C."/>
            <person name="Floyd S.K."/>
            <person name="Frommer W.B."/>
            <person name="Fujita T."/>
            <person name="Gramzow L."/>
            <person name="Gutensohn M."/>
            <person name="Harholt J."/>
            <person name="Hattori M."/>
            <person name="Heyl A."/>
            <person name="Hirai T."/>
            <person name="Hiwatashi Y."/>
            <person name="Ishikawa M."/>
            <person name="Iwata M."/>
            <person name="Karol K.G."/>
            <person name="Koehler B."/>
            <person name="Kolukisaoglu U."/>
            <person name="Kubo M."/>
            <person name="Kurata T."/>
            <person name="Lalonde S."/>
            <person name="Li K."/>
            <person name="Li Y."/>
            <person name="Litt A."/>
            <person name="Lyons E."/>
            <person name="Manning G."/>
            <person name="Maruyama T."/>
            <person name="Michael T.P."/>
            <person name="Mikami K."/>
            <person name="Miyazaki S."/>
            <person name="Morinaga S."/>
            <person name="Murata T."/>
            <person name="Mueller-Roeber B."/>
            <person name="Nelson D.R."/>
            <person name="Obara M."/>
            <person name="Oguri Y."/>
            <person name="Olmstead R.G."/>
            <person name="Onodera N."/>
            <person name="Petersen B.L."/>
            <person name="Pils B."/>
            <person name="Prigge M."/>
            <person name="Rensing S.A."/>
            <person name="Riano-Pachon D.M."/>
            <person name="Roberts A.W."/>
            <person name="Sato Y."/>
            <person name="Scheller H.V."/>
            <person name="Schulz B."/>
            <person name="Schulz C."/>
            <person name="Shakirov E.V."/>
            <person name="Shibagaki N."/>
            <person name="Shinohara N."/>
            <person name="Shippen D.E."/>
            <person name="Soerensen I."/>
            <person name="Sotooka R."/>
            <person name="Sugimoto N."/>
            <person name="Sugita M."/>
            <person name="Sumikawa N."/>
            <person name="Tanurdzic M."/>
            <person name="Theissen G."/>
            <person name="Ulvskov P."/>
            <person name="Wakazuki S."/>
            <person name="Weng J.K."/>
            <person name="Willats W.W."/>
            <person name="Wipf D."/>
            <person name="Wolf P.G."/>
            <person name="Yang L."/>
            <person name="Zimmer A.D."/>
            <person name="Zhu Q."/>
            <person name="Mitros T."/>
            <person name="Hellsten U."/>
            <person name="Loque D."/>
            <person name="Otillar R."/>
            <person name="Salamov A."/>
            <person name="Schmutz J."/>
            <person name="Shapiro H."/>
            <person name="Lindquist E."/>
            <person name="Lucas S."/>
            <person name="Rokhsar D."/>
            <person name="Grigoriev I.V."/>
        </authorList>
    </citation>
    <scope>NUCLEOTIDE SEQUENCE [LARGE SCALE GENOMIC DNA]</scope>
</reference>
<evidence type="ECO:0000313" key="4">
    <source>
        <dbReference type="EMBL" id="EFJ25505.1"/>
    </source>
</evidence>
<protein>
    <submittedName>
        <fullName evidence="4">Uncharacterized protein</fullName>
    </submittedName>
</protein>
<name>D8RQS3_SELML</name>
<accession>D8RQS3</accession>
<feature type="region of interest" description="Disordered" evidence="1">
    <location>
        <begin position="26"/>
        <end position="102"/>
    </location>
</feature>
<feature type="transmembrane region" description="Helical" evidence="2">
    <location>
        <begin position="108"/>
        <end position="126"/>
    </location>
</feature>
<evidence type="ECO:0000256" key="2">
    <source>
        <dbReference type="SAM" id="Phobius"/>
    </source>
</evidence>
<sequence>MHRRHHSCLLFVFFIAISSPYLGGTSSSQAMSSAGGEERQSYAAAAKKPAKVEDSDSLASDIAKRKTGDPGAYERVSSKGPSYESSLPEDKEPAAKEPPSADKLKKPLIITGVVLALVGAFIALVVKSSKDETSSSTNSDTSRVD</sequence>
<evidence type="ECO:0000256" key="3">
    <source>
        <dbReference type="SAM" id="SignalP"/>
    </source>
</evidence>
<keyword evidence="2" id="KW-0472">Membrane</keyword>
<organism evidence="5">
    <name type="scientific">Selaginella moellendorffii</name>
    <name type="common">Spikemoss</name>
    <dbReference type="NCBI Taxonomy" id="88036"/>
    <lineage>
        <taxon>Eukaryota</taxon>
        <taxon>Viridiplantae</taxon>
        <taxon>Streptophyta</taxon>
        <taxon>Embryophyta</taxon>
        <taxon>Tracheophyta</taxon>
        <taxon>Lycopodiopsida</taxon>
        <taxon>Selaginellales</taxon>
        <taxon>Selaginellaceae</taxon>
        <taxon>Selaginella</taxon>
    </lineage>
</organism>
<dbReference type="HOGENOM" id="CLU_149630_0_0_1"/>
<dbReference type="InParanoid" id="D8RQS3"/>
<dbReference type="KEGG" id="smo:SELMODRAFT_442030"/>
<feature type="signal peptide" evidence="3">
    <location>
        <begin position="1"/>
        <end position="23"/>
    </location>
</feature>
<keyword evidence="5" id="KW-1185">Reference proteome</keyword>